<dbReference type="PATRIC" id="fig|1620.3.peg.1638"/>
<organism evidence="1 2">
    <name type="scientific">Weissella minor</name>
    <dbReference type="NCBI Taxonomy" id="1620"/>
    <lineage>
        <taxon>Bacteria</taxon>
        <taxon>Bacillati</taxon>
        <taxon>Bacillota</taxon>
        <taxon>Bacilli</taxon>
        <taxon>Lactobacillales</taxon>
        <taxon>Lactobacillaceae</taxon>
        <taxon>Weissella</taxon>
    </lineage>
</organism>
<evidence type="ECO:0000313" key="2">
    <source>
        <dbReference type="Proteomes" id="UP000051673"/>
    </source>
</evidence>
<comment type="caution">
    <text evidence="1">The sequence shown here is derived from an EMBL/GenBank/DDBJ whole genome shotgun (WGS) entry which is preliminary data.</text>
</comment>
<keyword evidence="2" id="KW-1185">Reference proteome</keyword>
<protein>
    <submittedName>
        <fullName evidence="1">Putative membrane spanning protein</fullName>
    </submittedName>
</protein>
<dbReference type="Pfam" id="PF10978">
    <property type="entry name" value="DUF2785"/>
    <property type="match status" value="1"/>
</dbReference>
<gene>
    <name evidence="1" type="ORF">IV67_GL001603</name>
</gene>
<reference evidence="1 2" key="1">
    <citation type="journal article" date="2015" name="Genome Announc.">
        <title>Expanding the biotechnology potential of lactobacilli through comparative genomics of 213 strains and associated genera.</title>
        <authorList>
            <person name="Sun Z."/>
            <person name="Harris H.M."/>
            <person name="McCann A."/>
            <person name="Guo C."/>
            <person name="Argimon S."/>
            <person name="Zhang W."/>
            <person name="Yang X."/>
            <person name="Jeffery I.B."/>
            <person name="Cooney J.C."/>
            <person name="Kagawa T.F."/>
            <person name="Liu W."/>
            <person name="Song Y."/>
            <person name="Salvetti E."/>
            <person name="Wrobel A."/>
            <person name="Rasinkangas P."/>
            <person name="Parkhill J."/>
            <person name="Rea M.C."/>
            <person name="O'Sullivan O."/>
            <person name="Ritari J."/>
            <person name="Douillard F.P."/>
            <person name="Paul Ross R."/>
            <person name="Yang R."/>
            <person name="Briner A.E."/>
            <person name="Felis G.E."/>
            <person name="de Vos W.M."/>
            <person name="Barrangou R."/>
            <person name="Klaenhammer T.R."/>
            <person name="Caufield P.W."/>
            <person name="Cui Y."/>
            <person name="Zhang H."/>
            <person name="O'Toole P.W."/>
        </authorList>
    </citation>
    <scope>NUCLEOTIDE SEQUENCE [LARGE SCALE GENOMIC DNA]</scope>
    <source>
        <strain evidence="1 2">DSM 20014</strain>
    </source>
</reference>
<dbReference type="AlphaFoldDB" id="A0A0R2JJY3"/>
<dbReference type="InterPro" id="IPR021247">
    <property type="entry name" value="DUF2785"/>
</dbReference>
<name>A0A0R2JJY3_9LACO</name>
<sequence>MNPAKTAVTTVAQLSHSEETAIIELSSEIQHSLLEDELESISDDELAILVNGLGQVRPEIREEACLKVLVQLIQNQILTTDQIGILQKHILRPEVLFFHITENANNGVFLRSFNVCLLAILKLWEQPVAMDKADYEDMIMLLATYLLFETDTRGFDDEQGWFRTYFHIGHILDALTFDNQVVRMDKIFLMTVMLERYKRLDTPLTMGEEQRLAGYLTNLVKVNSLYADYFLLQLKQMRQQFVQNQEPTTLAGWNRFYNKKRLWQALQLQSQLPENISNYLRDMNFF</sequence>
<dbReference type="Proteomes" id="UP000051673">
    <property type="component" value="Unassembled WGS sequence"/>
</dbReference>
<dbReference type="OrthoDB" id="7619731at2"/>
<proteinExistence type="predicted"/>
<accession>A0A0R2JJY3</accession>
<dbReference type="RefSeq" id="WP_057786696.1">
    <property type="nucleotide sequence ID" value="NZ_JQCD01000018.1"/>
</dbReference>
<dbReference type="EMBL" id="JQCD01000018">
    <property type="protein sequence ID" value="KRN77544.1"/>
    <property type="molecule type" value="Genomic_DNA"/>
</dbReference>
<dbReference type="STRING" id="1620.IV67_GL001603"/>
<evidence type="ECO:0000313" key="1">
    <source>
        <dbReference type="EMBL" id="KRN77544.1"/>
    </source>
</evidence>